<evidence type="ECO:0000256" key="1">
    <source>
        <dbReference type="SAM" id="MobiDB-lite"/>
    </source>
</evidence>
<dbReference type="EMBL" id="LSSM01003670">
    <property type="protein sequence ID" value="OMJ17157.1"/>
    <property type="molecule type" value="Genomic_DNA"/>
</dbReference>
<evidence type="ECO:0000313" key="2">
    <source>
        <dbReference type="EMBL" id="OMJ17157.1"/>
    </source>
</evidence>
<sequence length="111" mass="13070">MLPQYITIDCSIRFEVNILFPIKSLSIPIFLRLPWLKLHNPTKTKNENKIKFKSDFYKQEFHQKMDANTIFGPSSDYSDESLTDSEEKDSASFYEDEFFDTKSKPEEINST</sequence>
<dbReference type="Proteomes" id="UP000187429">
    <property type="component" value="Unassembled WGS sequence"/>
</dbReference>
<name>A0A1R1XR78_9FUNG</name>
<evidence type="ECO:0000313" key="3">
    <source>
        <dbReference type="Proteomes" id="UP000187429"/>
    </source>
</evidence>
<comment type="caution">
    <text evidence="2">The sequence shown here is derived from an EMBL/GenBank/DDBJ whole genome shotgun (WGS) entry which is preliminary data.</text>
</comment>
<reference evidence="3" key="1">
    <citation type="submission" date="2017-01" db="EMBL/GenBank/DDBJ databases">
        <authorList>
            <person name="Wang Y."/>
            <person name="White M."/>
            <person name="Kvist S."/>
            <person name="Moncalvo J.-M."/>
        </authorList>
    </citation>
    <scope>NUCLEOTIDE SEQUENCE [LARGE SCALE GENOMIC DNA]</scope>
    <source>
        <strain evidence="3">ID-206-W2</strain>
    </source>
</reference>
<keyword evidence="3" id="KW-1185">Reference proteome</keyword>
<organism evidence="2 3">
    <name type="scientific">Smittium culicis</name>
    <dbReference type="NCBI Taxonomy" id="133412"/>
    <lineage>
        <taxon>Eukaryota</taxon>
        <taxon>Fungi</taxon>
        <taxon>Fungi incertae sedis</taxon>
        <taxon>Zoopagomycota</taxon>
        <taxon>Kickxellomycotina</taxon>
        <taxon>Harpellomycetes</taxon>
        <taxon>Harpellales</taxon>
        <taxon>Legeriomycetaceae</taxon>
        <taxon>Smittium</taxon>
    </lineage>
</organism>
<feature type="compositionally biased region" description="Acidic residues" evidence="1">
    <location>
        <begin position="77"/>
        <end position="87"/>
    </location>
</feature>
<gene>
    <name evidence="2" type="ORF">AYI69_g7541</name>
</gene>
<feature type="region of interest" description="Disordered" evidence="1">
    <location>
        <begin position="68"/>
        <end position="92"/>
    </location>
</feature>
<proteinExistence type="predicted"/>
<accession>A0A1R1XR78</accession>
<protein>
    <submittedName>
        <fullName evidence="2">Uncharacterized protein</fullName>
    </submittedName>
</protein>
<dbReference type="AlphaFoldDB" id="A0A1R1XR78"/>